<evidence type="ECO:0000313" key="7">
    <source>
        <dbReference type="EMBL" id="TDQ41397.1"/>
    </source>
</evidence>
<dbReference type="Gene3D" id="1.20.58.380">
    <property type="entry name" value="Flagellar protein flit"/>
    <property type="match status" value="1"/>
</dbReference>
<organism evidence="7 8">
    <name type="scientific">Tepidicella xavieri</name>
    <dbReference type="NCBI Taxonomy" id="360241"/>
    <lineage>
        <taxon>Bacteria</taxon>
        <taxon>Pseudomonadati</taxon>
        <taxon>Pseudomonadota</taxon>
        <taxon>Betaproteobacteria</taxon>
        <taxon>Burkholderiales</taxon>
        <taxon>Tepidicella</taxon>
    </lineage>
</organism>
<keyword evidence="4" id="KW-0143">Chaperone</keyword>
<evidence type="ECO:0000256" key="4">
    <source>
        <dbReference type="ARBA" id="ARBA00023186"/>
    </source>
</evidence>
<dbReference type="Pfam" id="PF05400">
    <property type="entry name" value="FliT"/>
    <property type="match status" value="1"/>
</dbReference>
<feature type="region of interest" description="Disordered" evidence="6">
    <location>
        <begin position="1"/>
        <end position="20"/>
    </location>
</feature>
<sequence length="120" mass="13435">MTSNDTQPPMTPLPPSTEQALAHTGTQMLAAARLGDWTEVRRLEGVAQRQVQALRQRSPRIHDLPPAQRRARLEALKALLRLDAEIRRLAEPGWVRVESWLAPSRRGQDGAYSADTQGKH</sequence>
<evidence type="ECO:0000313" key="8">
    <source>
        <dbReference type="Proteomes" id="UP000295510"/>
    </source>
</evidence>
<keyword evidence="8" id="KW-1185">Reference proteome</keyword>
<dbReference type="InterPro" id="IPR008622">
    <property type="entry name" value="FliT"/>
</dbReference>
<dbReference type="AlphaFoldDB" id="A0A4V3D5V0"/>
<evidence type="ECO:0000256" key="1">
    <source>
        <dbReference type="ARBA" id="ARBA00004514"/>
    </source>
</evidence>
<keyword evidence="3" id="KW-1005">Bacterial flagellum biogenesis</keyword>
<evidence type="ECO:0000256" key="3">
    <source>
        <dbReference type="ARBA" id="ARBA00022795"/>
    </source>
</evidence>
<evidence type="ECO:0000256" key="5">
    <source>
        <dbReference type="ARBA" id="ARBA00093797"/>
    </source>
</evidence>
<dbReference type="EMBL" id="SNYL01000012">
    <property type="protein sequence ID" value="TDQ41397.1"/>
    <property type="molecule type" value="Genomic_DNA"/>
</dbReference>
<name>A0A4V3D5V0_9BURK</name>
<dbReference type="GO" id="GO:0044781">
    <property type="term" value="P:bacterial-type flagellum organization"/>
    <property type="evidence" value="ECO:0007669"/>
    <property type="project" value="UniProtKB-KW"/>
</dbReference>
<accession>A0A4V3D5V0</accession>
<evidence type="ECO:0000256" key="2">
    <source>
        <dbReference type="ARBA" id="ARBA00022490"/>
    </source>
</evidence>
<gene>
    <name evidence="7" type="ORF">DFR43_11274</name>
</gene>
<keyword evidence="2" id="KW-0963">Cytoplasm</keyword>
<dbReference type="Proteomes" id="UP000295510">
    <property type="component" value="Unassembled WGS sequence"/>
</dbReference>
<comment type="caution">
    <text evidence="7">The sequence shown here is derived from an EMBL/GenBank/DDBJ whole genome shotgun (WGS) entry which is preliminary data.</text>
</comment>
<protein>
    <recommendedName>
        <fullName evidence="5">Flagellar protein FliT</fullName>
    </recommendedName>
</protein>
<comment type="subcellular location">
    <subcellularLocation>
        <location evidence="1">Cytoplasm</location>
        <location evidence="1">Cytosol</location>
    </subcellularLocation>
</comment>
<evidence type="ECO:0000256" key="6">
    <source>
        <dbReference type="SAM" id="MobiDB-lite"/>
    </source>
</evidence>
<proteinExistence type="predicted"/>
<reference evidence="7 8" key="1">
    <citation type="submission" date="2019-03" db="EMBL/GenBank/DDBJ databases">
        <title>Genomic Encyclopedia of Type Strains, Phase IV (KMG-IV): sequencing the most valuable type-strain genomes for metagenomic binning, comparative biology and taxonomic classification.</title>
        <authorList>
            <person name="Goeker M."/>
        </authorList>
    </citation>
    <scope>NUCLEOTIDE SEQUENCE [LARGE SCALE GENOMIC DNA]</scope>
    <source>
        <strain evidence="7 8">DSM 19605</strain>
    </source>
</reference>